<dbReference type="AlphaFoldDB" id="A0A7K0CZE3"/>
<proteinExistence type="predicted"/>
<gene>
    <name evidence="1" type="ORF">NRB20_19370</name>
</gene>
<reference evidence="1 2" key="1">
    <citation type="submission" date="2019-10" db="EMBL/GenBank/DDBJ databases">
        <title>Nocardia macrotermitis sp. nov. and Nocardia aurantia sp. nov., isolated from the gut of fungus growing-termite Macrotermes natalensis.</title>
        <authorList>
            <person name="Benndorf R."/>
            <person name="Schwitalla J."/>
            <person name="Martin K."/>
            <person name="De Beer W."/>
            <person name="Kaster A.-K."/>
            <person name="Vollmers J."/>
            <person name="Poulsen M."/>
            <person name="Beemelmanns C."/>
        </authorList>
    </citation>
    <scope>NUCLEOTIDE SEQUENCE [LARGE SCALE GENOMIC DNA]</scope>
    <source>
        <strain evidence="1 2">RB20</strain>
    </source>
</reference>
<sequence length="175" mass="18619">MDGSRSRAGSDAAPVVTLADMRTAVLRIDVDPARELTVERWGRGMGALRENAATLAAEILGDSAELPVRREVQMLIDTDDADASMSEAIRLCAKAFGTEPTASTITYVSRGTDDDAHGVLAGFGLTGEVAREPGTDGFDIVHVTLRAADLERIPESRIHTALEAALNCEVRIGTR</sequence>
<dbReference type="Proteomes" id="UP000438448">
    <property type="component" value="Unassembled WGS sequence"/>
</dbReference>
<evidence type="ECO:0000313" key="1">
    <source>
        <dbReference type="EMBL" id="MQY18853.1"/>
    </source>
</evidence>
<evidence type="ECO:0000313" key="2">
    <source>
        <dbReference type="Proteomes" id="UP000438448"/>
    </source>
</evidence>
<organism evidence="1 2">
    <name type="scientific">Nocardia macrotermitis</name>
    <dbReference type="NCBI Taxonomy" id="2585198"/>
    <lineage>
        <taxon>Bacteria</taxon>
        <taxon>Bacillati</taxon>
        <taxon>Actinomycetota</taxon>
        <taxon>Actinomycetes</taxon>
        <taxon>Mycobacteriales</taxon>
        <taxon>Nocardiaceae</taxon>
        <taxon>Nocardia</taxon>
    </lineage>
</organism>
<protein>
    <submittedName>
        <fullName evidence="1">Uncharacterized protein</fullName>
    </submittedName>
</protein>
<dbReference type="EMBL" id="WEGK01000003">
    <property type="protein sequence ID" value="MQY18853.1"/>
    <property type="molecule type" value="Genomic_DNA"/>
</dbReference>
<name>A0A7K0CZE3_9NOCA</name>
<accession>A0A7K0CZE3</accession>
<comment type="caution">
    <text evidence="1">The sequence shown here is derived from an EMBL/GenBank/DDBJ whole genome shotgun (WGS) entry which is preliminary data.</text>
</comment>
<keyword evidence="2" id="KW-1185">Reference proteome</keyword>